<dbReference type="Proteomes" id="UP001225072">
    <property type="component" value="Unassembled WGS sequence"/>
</dbReference>
<proteinExistence type="predicted"/>
<sequence length="319" mass="37175">MKHPKAFCTIITNSYFSWALALYESLAEFDRDIILYVAIVDHAIEDHSSKTIGKNVNILTLNDFSGVQFAEEIIHQYKDNLNVLRWALKPVLISKCLEFSEKVIFTDADIYFFNAYQFLFDYLDTSHILLTPHWRPLTPGENPAEFNATFKHGIFNAGFIGANAQGKKALEYWAENCYIFCGDNPEVGLYHDQVYLNLIPVYFEKVMIVRHLGCNIASWNIDFCRRTKDADNDKVKINGTFPVVFIHFTNVTIDKILKGEDHLLRPHLEKFDSSLVKNGFKSIISRRLEYFDRLAKEQNESLLDKQIKKLKQIYYKIRY</sequence>
<dbReference type="RefSeq" id="WP_307452871.1">
    <property type="nucleotide sequence ID" value="NZ_JAUTAL010000001.1"/>
</dbReference>
<reference evidence="1 2" key="1">
    <citation type="submission" date="2023-07" db="EMBL/GenBank/DDBJ databases">
        <title>Functional and genomic diversity of the sorghum phyllosphere microbiome.</title>
        <authorList>
            <person name="Shade A."/>
        </authorList>
    </citation>
    <scope>NUCLEOTIDE SEQUENCE [LARGE SCALE GENOMIC DNA]</scope>
    <source>
        <strain evidence="1 2">SORGH_AS_1064</strain>
    </source>
</reference>
<dbReference type="Gene3D" id="3.90.550.10">
    <property type="entry name" value="Spore Coat Polysaccharide Biosynthesis Protein SpsA, Chain A"/>
    <property type="match status" value="1"/>
</dbReference>
<organism evidence="1 2">
    <name type="scientific">Chryseobacterium camelliae</name>
    <dbReference type="NCBI Taxonomy" id="1265445"/>
    <lineage>
        <taxon>Bacteria</taxon>
        <taxon>Pseudomonadati</taxon>
        <taxon>Bacteroidota</taxon>
        <taxon>Flavobacteriia</taxon>
        <taxon>Flavobacteriales</taxon>
        <taxon>Weeksellaceae</taxon>
        <taxon>Chryseobacterium group</taxon>
        <taxon>Chryseobacterium</taxon>
    </lineage>
</organism>
<dbReference type="EMBL" id="JAUTAL010000001">
    <property type="protein sequence ID" value="MDQ1098533.1"/>
    <property type="molecule type" value="Genomic_DNA"/>
</dbReference>
<keyword evidence="2" id="KW-1185">Reference proteome</keyword>
<dbReference type="SUPFAM" id="SSF53448">
    <property type="entry name" value="Nucleotide-diphospho-sugar transferases"/>
    <property type="match status" value="1"/>
</dbReference>
<gene>
    <name evidence="1" type="ORF">QE404_003680</name>
</gene>
<accession>A0ABU0TNA7</accession>
<name>A0ABU0TNA7_9FLAO</name>
<dbReference type="InterPro" id="IPR029044">
    <property type="entry name" value="Nucleotide-diphossugar_trans"/>
</dbReference>
<comment type="caution">
    <text evidence="1">The sequence shown here is derived from an EMBL/GenBank/DDBJ whole genome shotgun (WGS) entry which is preliminary data.</text>
</comment>
<evidence type="ECO:0000313" key="2">
    <source>
        <dbReference type="Proteomes" id="UP001225072"/>
    </source>
</evidence>
<protein>
    <submittedName>
        <fullName evidence="1">Lipopolysaccharide biosynthesis glycosyltransferase</fullName>
    </submittedName>
</protein>
<evidence type="ECO:0000313" key="1">
    <source>
        <dbReference type="EMBL" id="MDQ1098533.1"/>
    </source>
</evidence>